<dbReference type="CDD" id="cd03219">
    <property type="entry name" value="ABC_Mj1267_LivG_branched"/>
    <property type="match status" value="1"/>
</dbReference>
<reference evidence="6" key="1">
    <citation type="submission" date="2018-05" db="EMBL/GenBank/DDBJ databases">
        <title>Plant species dependent abundance and diversity of IncP-1 plasmids in the rhizosphere - sequence analysis provides new insights into the role as efficient and dynamic means for rapid bacterial adaptation.</title>
        <authorList>
            <person name="Nour E."/>
            <person name="Shintani M."/>
            <person name="Elsayed T."/>
            <person name="Blau K."/>
            <person name="Jechalke S."/>
            <person name="Sproeer C."/>
            <person name="Bunk B."/>
            <person name="Overmann J."/>
            <person name="Smalla K."/>
        </authorList>
    </citation>
    <scope>NUCLEOTIDE SEQUENCE</scope>
    <source>
        <plasmid evidence="6">pTT25</plasmid>
    </source>
</reference>
<protein>
    <submittedName>
        <fullName evidence="6">Lipopolysaccharide export system ATP-binding protein LptB</fullName>
        <ecNumber evidence="6">3.6.3.-</ecNumber>
    </submittedName>
</protein>
<sequence length="245" mass="26721">MNSPPNPPLLETRNLNVRYGGVHATRDVNFTLAEGELRCVIGPNGAGKSTFFKLLTGQVKPTSGHILFRGTDISNMKAHDPGRLGIGIKTQVPSLFNGLTVRENIWLSARRASVSNGQADEAAQQAMEKVGLLSRENAITGTLAHGQRQWVELAVVLAADPSLILLDEPAAGMSDSEVDRTADLILEVNRLHALVVVEHDMNFIRKIARKVTVLHQGAVIREDAPDRIMQDPLVQQIYLGKKNSN</sequence>
<dbReference type="InterPro" id="IPR003593">
    <property type="entry name" value="AAA+_ATPase"/>
</dbReference>
<keyword evidence="1" id="KW-0813">Transport</keyword>
<keyword evidence="3 6" id="KW-0067">ATP-binding</keyword>
<proteinExistence type="predicted"/>
<dbReference type="SMART" id="SM00382">
    <property type="entry name" value="AAA"/>
    <property type="match status" value="1"/>
</dbReference>
<dbReference type="EMBL" id="MH392243">
    <property type="protein sequence ID" value="QDL89719.1"/>
    <property type="molecule type" value="Genomic_DNA"/>
</dbReference>
<dbReference type="InterPro" id="IPR003439">
    <property type="entry name" value="ABC_transporter-like_ATP-bd"/>
</dbReference>
<dbReference type="GO" id="GO:0005886">
    <property type="term" value="C:plasma membrane"/>
    <property type="evidence" value="ECO:0007669"/>
    <property type="project" value="TreeGrafter"/>
</dbReference>
<gene>
    <name evidence="6" type="primary">lptB_2</name>
    <name evidence="5" type="synonym">lptB_1</name>
    <name evidence="5" type="ORF">pTT25_00035</name>
    <name evidence="6" type="ORF">pTT25_00048</name>
</gene>
<evidence type="ECO:0000259" key="4">
    <source>
        <dbReference type="PROSITE" id="PS50893"/>
    </source>
</evidence>
<dbReference type="GO" id="GO:0016887">
    <property type="term" value="F:ATP hydrolysis activity"/>
    <property type="evidence" value="ECO:0007669"/>
    <property type="project" value="InterPro"/>
</dbReference>
<feature type="domain" description="ABC transporter" evidence="4">
    <location>
        <begin position="10"/>
        <end position="241"/>
    </location>
</feature>
<evidence type="ECO:0000313" key="5">
    <source>
        <dbReference type="EMBL" id="QDL89719.1"/>
    </source>
</evidence>
<dbReference type="AlphaFoldDB" id="A0A515HJX8"/>
<organism evidence="6">
    <name type="scientific">Sym plasmid</name>
    <dbReference type="NCBI Taxonomy" id="28430"/>
    <lineage>
        <taxon>other sequences</taxon>
        <taxon>plasmids</taxon>
    </lineage>
</organism>
<evidence type="ECO:0000256" key="3">
    <source>
        <dbReference type="ARBA" id="ARBA00022840"/>
    </source>
</evidence>
<accession>A0A515HJX8</accession>
<dbReference type="PANTHER" id="PTHR45772">
    <property type="entry name" value="CONSERVED COMPONENT OF ABC TRANSPORTER FOR NATURAL AMINO ACIDS-RELATED"/>
    <property type="match status" value="1"/>
</dbReference>
<name>A0A515HJX8_9ZZZZ</name>
<keyword evidence="6" id="KW-0614">Plasmid</keyword>
<keyword evidence="2" id="KW-0547">Nucleotide-binding</keyword>
<dbReference type="Pfam" id="PF00005">
    <property type="entry name" value="ABC_tran"/>
    <property type="match status" value="1"/>
</dbReference>
<dbReference type="EMBL" id="MH392243">
    <property type="protein sequence ID" value="QDL89732.1"/>
    <property type="molecule type" value="Genomic_DNA"/>
</dbReference>
<dbReference type="GO" id="GO:0005524">
    <property type="term" value="F:ATP binding"/>
    <property type="evidence" value="ECO:0007669"/>
    <property type="project" value="UniProtKB-KW"/>
</dbReference>
<dbReference type="Gene3D" id="3.40.50.300">
    <property type="entry name" value="P-loop containing nucleotide triphosphate hydrolases"/>
    <property type="match status" value="1"/>
</dbReference>
<geneLocation type="plasmid" evidence="6">
    <name>pTT25</name>
</geneLocation>
<dbReference type="PROSITE" id="PS50893">
    <property type="entry name" value="ABC_TRANSPORTER_2"/>
    <property type="match status" value="1"/>
</dbReference>
<dbReference type="InterPro" id="IPR027417">
    <property type="entry name" value="P-loop_NTPase"/>
</dbReference>
<keyword evidence="6" id="KW-0378">Hydrolase</keyword>
<dbReference type="PANTHER" id="PTHR45772:SF8">
    <property type="entry name" value="HIGH-AFFINITY BRANCHED-CHAIN AMINO ACID TRANSPORT ATP-BINDING PROTEIN"/>
    <property type="match status" value="1"/>
</dbReference>
<evidence type="ECO:0000256" key="2">
    <source>
        <dbReference type="ARBA" id="ARBA00022741"/>
    </source>
</evidence>
<dbReference type="SUPFAM" id="SSF52540">
    <property type="entry name" value="P-loop containing nucleoside triphosphate hydrolases"/>
    <property type="match status" value="1"/>
</dbReference>
<evidence type="ECO:0000313" key="6">
    <source>
        <dbReference type="EMBL" id="QDL89732.1"/>
    </source>
</evidence>
<evidence type="ECO:0000256" key="1">
    <source>
        <dbReference type="ARBA" id="ARBA00022448"/>
    </source>
</evidence>
<dbReference type="InterPro" id="IPR051120">
    <property type="entry name" value="ABC_AA/LPS_Transport"/>
</dbReference>
<dbReference type="EC" id="3.6.3.-" evidence="6"/>